<evidence type="ECO:0000313" key="3">
    <source>
        <dbReference type="Proteomes" id="UP000092714"/>
    </source>
</evidence>
<evidence type="ECO:0000313" key="2">
    <source>
        <dbReference type="EMBL" id="OBY10823.1"/>
    </source>
</evidence>
<sequence length="159" mass="18418">MSKRKTIFLIIVLIVSISLNILLGIAINDKKKISSERLIDNFDYLGKMCKGIRDGWEYPDNLELNVRVSVENIESYIKEVGVKSFGGDELNIYEAIMADIIDGIYNKKMEGMNLLIEQLNLINKYLDENKDEFIEHPRRLEKEIKEEGSFLFNNLKAIE</sequence>
<dbReference type="EMBL" id="MAPZ01000019">
    <property type="protein sequence ID" value="OBY10823.1"/>
    <property type="molecule type" value="Genomic_DNA"/>
</dbReference>
<organism evidence="2 3">
    <name type="scientific">Clostridium paraputrificum</name>
    <dbReference type="NCBI Taxonomy" id="29363"/>
    <lineage>
        <taxon>Bacteria</taxon>
        <taxon>Bacillati</taxon>
        <taxon>Bacillota</taxon>
        <taxon>Clostridia</taxon>
        <taxon>Eubacteriales</taxon>
        <taxon>Clostridiaceae</taxon>
        <taxon>Clostridium</taxon>
    </lineage>
</organism>
<keyword evidence="1" id="KW-0472">Membrane</keyword>
<feature type="transmembrane region" description="Helical" evidence="1">
    <location>
        <begin position="6"/>
        <end position="27"/>
    </location>
</feature>
<evidence type="ECO:0000256" key="1">
    <source>
        <dbReference type="SAM" id="Phobius"/>
    </source>
</evidence>
<keyword evidence="1" id="KW-1133">Transmembrane helix</keyword>
<dbReference type="RefSeq" id="WP_065254546.1">
    <property type="nucleotide sequence ID" value="NZ_JADNCW010000005.1"/>
</dbReference>
<reference evidence="2 3" key="1">
    <citation type="submission" date="2016-06" db="EMBL/GenBank/DDBJ databases">
        <authorList>
            <person name="Kjaerup R.B."/>
            <person name="Dalgaard T.S."/>
            <person name="Juul-Madsen H.R."/>
        </authorList>
    </citation>
    <scope>NUCLEOTIDE SEQUENCE [LARGE SCALE GENOMIC DNA]</scope>
    <source>
        <strain evidence="2 3">373-A1</strain>
    </source>
</reference>
<gene>
    <name evidence="2" type="ORF">CP373A1_09985</name>
</gene>
<dbReference type="AlphaFoldDB" id="A0A1B8RPS8"/>
<comment type="caution">
    <text evidence="2">The sequence shown here is derived from an EMBL/GenBank/DDBJ whole genome shotgun (WGS) entry which is preliminary data.</text>
</comment>
<name>A0A1B8RPS8_9CLOT</name>
<protein>
    <submittedName>
        <fullName evidence="2">Uncharacterized protein</fullName>
    </submittedName>
</protein>
<keyword evidence="1" id="KW-0812">Transmembrane</keyword>
<proteinExistence type="predicted"/>
<accession>A0A1B8RPS8</accession>
<keyword evidence="3" id="KW-1185">Reference proteome</keyword>
<dbReference type="Proteomes" id="UP000092714">
    <property type="component" value="Unassembled WGS sequence"/>
</dbReference>